<evidence type="ECO:0000256" key="6">
    <source>
        <dbReference type="ARBA" id="ARBA00023010"/>
    </source>
</evidence>
<feature type="signal peptide" evidence="10">
    <location>
        <begin position="1"/>
        <end position="21"/>
    </location>
</feature>
<dbReference type="InterPro" id="IPR036869">
    <property type="entry name" value="J_dom_sf"/>
</dbReference>
<dbReference type="AlphaFoldDB" id="A0A4D9D7Q2"/>
<dbReference type="Pfam" id="PF03656">
    <property type="entry name" value="Pam16"/>
    <property type="match status" value="1"/>
</dbReference>
<dbReference type="GO" id="GO:0005744">
    <property type="term" value="C:TIM23 mitochondrial import inner membrane translocase complex"/>
    <property type="evidence" value="ECO:0007669"/>
    <property type="project" value="InterPro"/>
</dbReference>
<feature type="chain" id="PRO_5020031334" description="Presequence translocated-associated motor subunit PAM16" evidence="10">
    <location>
        <begin position="22"/>
        <end position="137"/>
    </location>
</feature>
<comment type="similarity">
    <text evidence="2">Belongs to the TIM16/PAM16 family.</text>
</comment>
<gene>
    <name evidence="11" type="ORF">NSK_000963</name>
</gene>
<evidence type="ECO:0000256" key="10">
    <source>
        <dbReference type="SAM" id="SignalP"/>
    </source>
</evidence>
<evidence type="ECO:0000256" key="1">
    <source>
        <dbReference type="ARBA" id="ARBA00004637"/>
    </source>
</evidence>
<dbReference type="EMBL" id="SDOX01000005">
    <property type="protein sequence ID" value="TFJ87612.1"/>
    <property type="molecule type" value="Genomic_DNA"/>
</dbReference>
<proteinExistence type="inferred from homology"/>
<comment type="subcellular location">
    <subcellularLocation>
        <location evidence="1">Mitochondrion inner membrane</location>
        <topology evidence="1">Peripheral membrane protein</topology>
    </subcellularLocation>
</comment>
<comment type="caution">
    <text evidence="11">The sequence shown here is derived from an EMBL/GenBank/DDBJ whole genome shotgun (WGS) entry which is preliminary data.</text>
</comment>
<dbReference type="Proteomes" id="UP000355283">
    <property type="component" value="Unassembled WGS sequence"/>
</dbReference>
<keyword evidence="3" id="KW-0813">Transport</keyword>
<evidence type="ECO:0000256" key="5">
    <source>
        <dbReference type="ARBA" id="ARBA00022927"/>
    </source>
</evidence>
<feature type="region of interest" description="Disordered" evidence="9">
    <location>
        <begin position="114"/>
        <end position="137"/>
    </location>
</feature>
<dbReference type="FunFam" id="1.10.287.110:FF:000006">
    <property type="entry name" value="Import inner membrane translocase subunit TIM16"/>
    <property type="match status" value="1"/>
</dbReference>
<dbReference type="Gene3D" id="1.10.287.110">
    <property type="entry name" value="DnaJ domain"/>
    <property type="match status" value="1"/>
</dbReference>
<dbReference type="InterPro" id="IPR005341">
    <property type="entry name" value="Tim16"/>
</dbReference>
<evidence type="ECO:0008006" key="13">
    <source>
        <dbReference type="Google" id="ProtNLM"/>
    </source>
</evidence>
<dbReference type="PANTHER" id="PTHR12388:SF0">
    <property type="entry name" value="MITOCHONDRIAL IMPORT INNER MEMBRANE TRANSLOCASE SUBUNIT TIM16"/>
    <property type="match status" value="1"/>
</dbReference>
<reference evidence="11 12" key="1">
    <citation type="submission" date="2019-01" db="EMBL/GenBank/DDBJ databases">
        <title>Nuclear Genome Assembly of the Microalgal Biofuel strain Nannochloropsis salina CCMP1776.</title>
        <authorList>
            <person name="Hovde B."/>
        </authorList>
    </citation>
    <scope>NUCLEOTIDE SEQUENCE [LARGE SCALE GENOMIC DNA]</scope>
    <source>
        <strain evidence="11 12">CCMP1776</strain>
    </source>
</reference>
<keyword evidence="4" id="KW-0999">Mitochondrion inner membrane</keyword>
<evidence type="ECO:0000256" key="3">
    <source>
        <dbReference type="ARBA" id="ARBA00022448"/>
    </source>
</evidence>
<evidence type="ECO:0000313" key="11">
    <source>
        <dbReference type="EMBL" id="TFJ87612.1"/>
    </source>
</evidence>
<name>A0A4D9D7Q2_9STRA</name>
<keyword evidence="6" id="KW-0811">Translocation</keyword>
<accession>A0A4D9D7Q2</accession>
<evidence type="ECO:0000256" key="7">
    <source>
        <dbReference type="ARBA" id="ARBA00023128"/>
    </source>
</evidence>
<protein>
    <recommendedName>
        <fullName evidence="13">Presequence translocated-associated motor subunit PAM16</fullName>
    </recommendedName>
</protein>
<keyword evidence="7" id="KW-0496">Mitochondrion</keyword>
<sequence length="137" mass="15017">MSGPFVRMLVNIAVMSASVFSRAFVAAYHQALQNAKQGGGTAAKAASRTYGGMAPDEALKVLNLQKTDLKSSARIMEQFDKYFSQNETGKGGSFYLQSKVYRAKECLERAIKEEKAKAGKARSEAEEARRENAQKRG</sequence>
<keyword evidence="8" id="KW-0472">Membrane</keyword>
<evidence type="ECO:0000313" key="12">
    <source>
        <dbReference type="Proteomes" id="UP000355283"/>
    </source>
</evidence>
<keyword evidence="12" id="KW-1185">Reference proteome</keyword>
<evidence type="ECO:0000256" key="2">
    <source>
        <dbReference type="ARBA" id="ARBA00008817"/>
    </source>
</evidence>
<evidence type="ECO:0000256" key="8">
    <source>
        <dbReference type="ARBA" id="ARBA00023136"/>
    </source>
</evidence>
<dbReference type="PANTHER" id="PTHR12388">
    <property type="entry name" value="MITOCHONDRIA ASSOCIATED GRANULOCYTE MACROPHAGE CSF SIGNALING MOLECULE"/>
    <property type="match status" value="1"/>
</dbReference>
<organism evidence="11 12">
    <name type="scientific">Nannochloropsis salina CCMP1776</name>
    <dbReference type="NCBI Taxonomy" id="1027361"/>
    <lineage>
        <taxon>Eukaryota</taxon>
        <taxon>Sar</taxon>
        <taxon>Stramenopiles</taxon>
        <taxon>Ochrophyta</taxon>
        <taxon>Eustigmatophyceae</taxon>
        <taxon>Eustigmatales</taxon>
        <taxon>Monodopsidaceae</taxon>
        <taxon>Microchloropsis</taxon>
        <taxon>Microchloropsis salina</taxon>
    </lineage>
</organism>
<keyword evidence="10" id="KW-0732">Signal</keyword>
<dbReference type="OrthoDB" id="10262892at2759"/>
<evidence type="ECO:0000256" key="4">
    <source>
        <dbReference type="ARBA" id="ARBA00022792"/>
    </source>
</evidence>
<keyword evidence="5" id="KW-0653">Protein transport</keyword>
<dbReference type="GO" id="GO:0030150">
    <property type="term" value="P:protein import into mitochondrial matrix"/>
    <property type="evidence" value="ECO:0007669"/>
    <property type="project" value="InterPro"/>
</dbReference>
<evidence type="ECO:0000256" key="9">
    <source>
        <dbReference type="SAM" id="MobiDB-lite"/>
    </source>
</evidence>